<comment type="caution">
    <text evidence="1">The sequence shown here is derived from an EMBL/GenBank/DDBJ whole genome shotgun (WGS) entry which is preliminary data.</text>
</comment>
<reference evidence="1 2" key="1">
    <citation type="submission" date="2015-12" db="EMBL/GenBank/DDBJ databases">
        <authorList>
            <person name="Shamseldin A."/>
            <person name="Moawad H."/>
            <person name="Abd El-Rahim W.M."/>
            <person name="Sadowsky M.J."/>
        </authorList>
    </citation>
    <scope>NUCLEOTIDE SEQUENCE [LARGE SCALE GENOMIC DNA]</scope>
    <source>
        <strain evidence="1 2">LMG9050</strain>
    </source>
</reference>
<sequence>MAEFDSFIEATRSDLEWWGYEFALHRDMDYLGLASKNMLQVLIEHRGEMPPPNVGFKPMEVDTRAQRVEDVVGGIARQDVVMACVLRGYYCGRGRKNFERMETANNLIANAGHAPLRQGAYLTLRAAGFELVGRRLRPNAVRPMLQVVA</sequence>
<evidence type="ECO:0000313" key="1">
    <source>
        <dbReference type="EMBL" id="OOW71455.1"/>
    </source>
</evidence>
<name>A0A1T1P725_9XANT</name>
<dbReference type="RefSeq" id="WP_078563186.1">
    <property type="nucleotide sequence ID" value="NZ_LOJW01000010.1"/>
</dbReference>
<dbReference type="EMBL" id="LOJW01000010">
    <property type="protein sequence ID" value="OOW71455.1"/>
    <property type="molecule type" value="Genomic_DNA"/>
</dbReference>
<dbReference type="AlphaFoldDB" id="A0A1T1P725"/>
<accession>A0A1T1P725</accession>
<organism evidence="1 2">
    <name type="scientific">Xanthomonas axonopodis pv. melhusii</name>
    <dbReference type="NCBI Taxonomy" id="487834"/>
    <lineage>
        <taxon>Bacteria</taxon>
        <taxon>Pseudomonadati</taxon>
        <taxon>Pseudomonadota</taxon>
        <taxon>Gammaproteobacteria</taxon>
        <taxon>Lysobacterales</taxon>
        <taxon>Lysobacteraceae</taxon>
        <taxon>Xanthomonas</taxon>
    </lineage>
</organism>
<protein>
    <submittedName>
        <fullName evidence="1">Uncharacterized protein</fullName>
    </submittedName>
</protein>
<evidence type="ECO:0000313" key="2">
    <source>
        <dbReference type="Proteomes" id="UP000190559"/>
    </source>
</evidence>
<proteinExistence type="predicted"/>
<gene>
    <name evidence="1" type="ORF">Xmlh_08250</name>
</gene>
<dbReference type="Proteomes" id="UP000190559">
    <property type="component" value="Unassembled WGS sequence"/>
</dbReference>